<dbReference type="EMBL" id="JAUSUB010000014">
    <property type="protein sequence ID" value="MDQ0271397.1"/>
    <property type="molecule type" value="Genomic_DNA"/>
</dbReference>
<keyword evidence="2" id="KW-1185">Reference proteome</keyword>
<dbReference type="Proteomes" id="UP001238088">
    <property type="component" value="Unassembled WGS sequence"/>
</dbReference>
<organism evidence="1 2">
    <name type="scientific">Cytobacillus purgationiresistens</name>
    <dbReference type="NCBI Taxonomy" id="863449"/>
    <lineage>
        <taxon>Bacteria</taxon>
        <taxon>Bacillati</taxon>
        <taxon>Bacillota</taxon>
        <taxon>Bacilli</taxon>
        <taxon>Bacillales</taxon>
        <taxon>Bacillaceae</taxon>
        <taxon>Cytobacillus</taxon>
    </lineage>
</organism>
<evidence type="ECO:0000313" key="2">
    <source>
        <dbReference type="Proteomes" id="UP001238088"/>
    </source>
</evidence>
<proteinExistence type="predicted"/>
<gene>
    <name evidence="1" type="ORF">J2S17_003285</name>
</gene>
<comment type="caution">
    <text evidence="1">The sequence shown here is derived from an EMBL/GenBank/DDBJ whole genome shotgun (WGS) entry which is preliminary data.</text>
</comment>
<evidence type="ECO:0000313" key="1">
    <source>
        <dbReference type="EMBL" id="MDQ0271397.1"/>
    </source>
</evidence>
<name>A0ABU0AJG6_9BACI</name>
<protein>
    <submittedName>
        <fullName evidence="1">Transposase</fullName>
    </submittedName>
</protein>
<accession>A0ABU0AJG6</accession>
<reference evidence="1 2" key="1">
    <citation type="submission" date="2023-07" db="EMBL/GenBank/DDBJ databases">
        <title>Genomic Encyclopedia of Type Strains, Phase IV (KMG-IV): sequencing the most valuable type-strain genomes for metagenomic binning, comparative biology and taxonomic classification.</title>
        <authorList>
            <person name="Goeker M."/>
        </authorList>
    </citation>
    <scope>NUCLEOTIDE SEQUENCE [LARGE SCALE GENOMIC DNA]</scope>
    <source>
        <strain evidence="1 2">DSM 23494</strain>
    </source>
</reference>
<sequence length="49" mass="5252">MIYFSTENIKNIGLRISAFISGLLANISSEGIGSSAALIQKPTFNKSFT</sequence>